<dbReference type="GeneID" id="89932688"/>
<evidence type="ECO:0000256" key="7">
    <source>
        <dbReference type="SAM" id="MobiDB-lite"/>
    </source>
</evidence>
<protein>
    <submittedName>
        <fullName evidence="8">Uncharacterized protein</fullName>
    </submittedName>
</protein>
<name>A0AAN6TCJ3_9PEZI</name>
<dbReference type="Proteomes" id="UP001302812">
    <property type="component" value="Unassembled WGS sequence"/>
</dbReference>
<evidence type="ECO:0000256" key="5">
    <source>
        <dbReference type="ARBA" id="ARBA00023128"/>
    </source>
</evidence>
<keyword evidence="5" id="KW-0496">Mitochondrion</keyword>
<evidence type="ECO:0000256" key="3">
    <source>
        <dbReference type="ARBA" id="ARBA00004370"/>
    </source>
</evidence>
<dbReference type="RefSeq" id="XP_064669410.1">
    <property type="nucleotide sequence ID" value="XM_064808565.1"/>
</dbReference>
<dbReference type="EMBL" id="MU853344">
    <property type="protein sequence ID" value="KAK4111840.1"/>
    <property type="molecule type" value="Genomic_DNA"/>
</dbReference>
<dbReference type="GO" id="GO:0005783">
    <property type="term" value="C:endoplasmic reticulum"/>
    <property type="evidence" value="ECO:0007669"/>
    <property type="project" value="UniProtKB-SubCell"/>
</dbReference>
<keyword evidence="9" id="KW-1185">Reference proteome</keyword>
<proteinExistence type="predicted"/>
<accession>A0AAN6TCJ3</accession>
<sequence>MANPIAVNEKGLTVLYEGPNPTIDIVFVHGFTGHPEDTWKLKGAKTKRHAPDDGFTDSTRRSKISRVFSRQGRSTPALSPAQSSSTPTIDEAHGGSFAEFKGHRAKDVFWPADLAPKSIPDSRILTYGYDTRIRHWAQGQVSRKSVYDHAWDLLCSLEAFRRGSS</sequence>
<evidence type="ECO:0000256" key="1">
    <source>
        <dbReference type="ARBA" id="ARBA00004173"/>
    </source>
</evidence>
<dbReference type="PANTHER" id="PTHR48182">
    <property type="entry name" value="PROTEIN SERAC1"/>
    <property type="match status" value="1"/>
</dbReference>
<comment type="caution">
    <text evidence="8">The sequence shown here is derived from an EMBL/GenBank/DDBJ whole genome shotgun (WGS) entry which is preliminary data.</text>
</comment>
<feature type="region of interest" description="Disordered" evidence="7">
    <location>
        <begin position="42"/>
        <end position="92"/>
    </location>
</feature>
<evidence type="ECO:0000313" key="9">
    <source>
        <dbReference type="Proteomes" id="UP001302812"/>
    </source>
</evidence>
<evidence type="ECO:0000256" key="2">
    <source>
        <dbReference type="ARBA" id="ARBA00004240"/>
    </source>
</evidence>
<organism evidence="8 9">
    <name type="scientific">Canariomyces notabilis</name>
    <dbReference type="NCBI Taxonomy" id="2074819"/>
    <lineage>
        <taxon>Eukaryota</taxon>
        <taxon>Fungi</taxon>
        <taxon>Dikarya</taxon>
        <taxon>Ascomycota</taxon>
        <taxon>Pezizomycotina</taxon>
        <taxon>Sordariomycetes</taxon>
        <taxon>Sordariomycetidae</taxon>
        <taxon>Sordariales</taxon>
        <taxon>Chaetomiaceae</taxon>
        <taxon>Canariomyces</taxon>
    </lineage>
</organism>
<dbReference type="GO" id="GO:0005739">
    <property type="term" value="C:mitochondrion"/>
    <property type="evidence" value="ECO:0007669"/>
    <property type="project" value="UniProtKB-SubCell"/>
</dbReference>
<dbReference type="AlphaFoldDB" id="A0AAN6TCJ3"/>
<evidence type="ECO:0000313" key="8">
    <source>
        <dbReference type="EMBL" id="KAK4111840.1"/>
    </source>
</evidence>
<keyword evidence="4" id="KW-0256">Endoplasmic reticulum</keyword>
<gene>
    <name evidence="8" type="ORF">N656DRAFT_125240</name>
</gene>
<dbReference type="PANTHER" id="PTHR48182:SF2">
    <property type="entry name" value="PROTEIN SERAC1"/>
    <property type="match status" value="1"/>
</dbReference>
<evidence type="ECO:0000256" key="4">
    <source>
        <dbReference type="ARBA" id="ARBA00022824"/>
    </source>
</evidence>
<reference evidence="8" key="1">
    <citation type="journal article" date="2023" name="Mol. Phylogenet. Evol.">
        <title>Genome-scale phylogeny and comparative genomics of the fungal order Sordariales.</title>
        <authorList>
            <person name="Hensen N."/>
            <person name="Bonometti L."/>
            <person name="Westerberg I."/>
            <person name="Brannstrom I.O."/>
            <person name="Guillou S."/>
            <person name="Cros-Aarteil S."/>
            <person name="Calhoun S."/>
            <person name="Haridas S."/>
            <person name="Kuo A."/>
            <person name="Mondo S."/>
            <person name="Pangilinan J."/>
            <person name="Riley R."/>
            <person name="LaButti K."/>
            <person name="Andreopoulos B."/>
            <person name="Lipzen A."/>
            <person name="Chen C."/>
            <person name="Yan M."/>
            <person name="Daum C."/>
            <person name="Ng V."/>
            <person name="Clum A."/>
            <person name="Steindorff A."/>
            <person name="Ohm R.A."/>
            <person name="Martin F."/>
            <person name="Silar P."/>
            <person name="Natvig D.O."/>
            <person name="Lalanne C."/>
            <person name="Gautier V."/>
            <person name="Ament-Velasquez S.L."/>
            <person name="Kruys A."/>
            <person name="Hutchinson M.I."/>
            <person name="Powell A.J."/>
            <person name="Barry K."/>
            <person name="Miller A.N."/>
            <person name="Grigoriev I.V."/>
            <person name="Debuchy R."/>
            <person name="Gladieux P."/>
            <person name="Hiltunen Thoren M."/>
            <person name="Johannesson H."/>
        </authorList>
    </citation>
    <scope>NUCLEOTIDE SEQUENCE</scope>
    <source>
        <strain evidence="8">CBS 508.74</strain>
    </source>
</reference>
<dbReference type="InterPro" id="IPR052374">
    <property type="entry name" value="SERAC1"/>
</dbReference>
<evidence type="ECO:0000256" key="6">
    <source>
        <dbReference type="ARBA" id="ARBA00023136"/>
    </source>
</evidence>
<dbReference type="GO" id="GO:0016020">
    <property type="term" value="C:membrane"/>
    <property type="evidence" value="ECO:0007669"/>
    <property type="project" value="UniProtKB-SubCell"/>
</dbReference>
<reference evidence="8" key="2">
    <citation type="submission" date="2023-05" db="EMBL/GenBank/DDBJ databases">
        <authorList>
            <consortium name="Lawrence Berkeley National Laboratory"/>
            <person name="Steindorff A."/>
            <person name="Hensen N."/>
            <person name="Bonometti L."/>
            <person name="Westerberg I."/>
            <person name="Brannstrom I.O."/>
            <person name="Guillou S."/>
            <person name="Cros-Aarteil S."/>
            <person name="Calhoun S."/>
            <person name="Haridas S."/>
            <person name="Kuo A."/>
            <person name="Mondo S."/>
            <person name="Pangilinan J."/>
            <person name="Riley R."/>
            <person name="Labutti K."/>
            <person name="Andreopoulos B."/>
            <person name="Lipzen A."/>
            <person name="Chen C."/>
            <person name="Yanf M."/>
            <person name="Daum C."/>
            <person name="Ng V."/>
            <person name="Clum A."/>
            <person name="Ohm R."/>
            <person name="Martin F."/>
            <person name="Silar P."/>
            <person name="Natvig D."/>
            <person name="Lalanne C."/>
            <person name="Gautier V."/>
            <person name="Ament-Velasquez S.L."/>
            <person name="Kruys A."/>
            <person name="Hutchinson M.I."/>
            <person name="Powell A.J."/>
            <person name="Barry K."/>
            <person name="Miller A.N."/>
            <person name="Grigoriev I.V."/>
            <person name="Debuchy R."/>
            <person name="Gladieux P."/>
            <person name="Thoren M.H."/>
            <person name="Johannesson H."/>
        </authorList>
    </citation>
    <scope>NUCLEOTIDE SEQUENCE</scope>
    <source>
        <strain evidence="8">CBS 508.74</strain>
    </source>
</reference>
<keyword evidence="6" id="KW-0472">Membrane</keyword>
<comment type="subcellular location">
    <subcellularLocation>
        <location evidence="2">Endoplasmic reticulum</location>
    </subcellularLocation>
    <subcellularLocation>
        <location evidence="3">Membrane</location>
    </subcellularLocation>
    <subcellularLocation>
        <location evidence="1">Mitochondrion</location>
    </subcellularLocation>
</comment>
<feature type="compositionally biased region" description="Polar residues" evidence="7">
    <location>
        <begin position="71"/>
        <end position="88"/>
    </location>
</feature>